<comment type="caution">
    <text evidence="4">The sequence shown here is derived from an EMBL/GenBank/DDBJ whole genome shotgun (WGS) entry which is preliminary data.</text>
</comment>
<evidence type="ECO:0000256" key="2">
    <source>
        <dbReference type="ARBA" id="ARBA00023315"/>
    </source>
</evidence>
<evidence type="ECO:0000256" key="1">
    <source>
        <dbReference type="ARBA" id="ARBA00022679"/>
    </source>
</evidence>
<dbReference type="SUPFAM" id="SSF55729">
    <property type="entry name" value="Acyl-CoA N-acyltransferases (Nat)"/>
    <property type="match status" value="1"/>
</dbReference>
<keyword evidence="2" id="KW-0012">Acyltransferase</keyword>
<dbReference type="PROSITE" id="PS51186">
    <property type="entry name" value="GNAT"/>
    <property type="match status" value="1"/>
</dbReference>
<dbReference type="PANTHER" id="PTHR43877">
    <property type="entry name" value="AMINOALKYLPHOSPHONATE N-ACETYLTRANSFERASE-RELATED-RELATED"/>
    <property type="match status" value="1"/>
</dbReference>
<dbReference type="Proteomes" id="UP000216020">
    <property type="component" value="Unassembled WGS sequence"/>
</dbReference>
<dbReference type="PANTHER" id="PTHR43877:SF2">
    <property type="entry name" value="AMINOALKYLPHOSPHONATE N-ACETYLTRANSFERASE-RELATED"/>
    <property type="match status" value="1"/>
</dbReference>
<dbReference type="Pfam" id="PF00583">
    <property type="entry name" value="Acetyltransf_1"/>
    <property type="match status" value="1"/>
</dbReference>
<keyword evidence="5" id="KW-1185">Reference proteome</keyword>
<evidence type="ECO:0000313" key="5">
    <source>
        <dbReference type="Proteomes" id="UP000216020"/>
    </source>
</evidence>
<reference evidence="5" key="1">
    <citation type="submission" date="2017-05" db="EMBL/GenBank/DDBJ databases">
        <title>Complete and WGS of Bordetella genogroups.</title>
        <authorList>
            <person name="Spilker T."/>
            <person name="Lipuma J."/>
        </authorList>
    </citation>
    <scope>NUCLEOTIDE SEQUENCE [LARGE SCALE GENOMIC DNA]</scope>
    <source>
        <strain evidence="5">AU16122</strain>
    </source>
</reference>
<accession>A0A261S4U8</accession>
<dbReference type="InterPro" id="IPR000182">
    <property type="entry name" value="GNAT_dom"/>
</dbReference>
<proteinExistence type="predicted"/>
<dbReference type="Gene3D" id="3.40.630.30">
    <property type="match status" value="1"/>
</dbReference>
<keyword evidence="1" id="KW-0808">Transferase</keyword>
<dbReference type="RefSeq" id="WP_094856575.1">
    <property type="nucleotide sequence ID" value="NZ_NEVM01000005.1"/>
</dbReference>
<dbReference type="AlphaFoldDB" id="A0A261S4U8"/>
<dbReference type="EMBL" id="NEVM01000005">
    <property type="protein sequence ID" value="OZI32181.1"/>
    <property type="molecule type" value="Genomic_DNA"/>
</dbReference>
<organism evidence="4 5">
    <name type="scientific">Bordetella genomosp. 10</name>
    <dbReference type="NCBI Taxonomy" id="1416804"/>
    <lineage>
        <taxon>Bacteria</taxon>
        <taxon>Pseudomonadati</taxon>
        <taxon>Pseudomonadota</taxon>
        <taxon>Betaproteobacteria</taxon>
        <taxon>Burkholderiales</taxon>
        <taxon>Alcaligenaceae</taxon>
        <taxon>Bordetella</taxon>
    </lineage>
</organism>
<name>A0A261S4U8_9BORD</name>
<evidence type="ECO:0000313" key="4">
    <source>
        <dbReference type="EMBL" id="OZI32181.1"/>
    </source>
</evidence>
<dbReference type="InterPro" id="IPR016181">
    <property type="entry name" value="Acyl_CoA_acyltransferase"/>
</dbReference>
<evidence type="ECO:0000259" key="3">
    <source>
        <dbReference type="PROSITE" id="PS51186"/>
    </source>
</evidence>
<sequence length="267" mass="29736">MQTIAADMEVTTRDPLSARMEEATLNATVVREQMLYDGWLVRWADAKARRARSINPVAAPLLDIEEKLAFCRAHYDRVGRPLIFRITSVCVDAALDAQLAQRGFERFDQTLVMAAELPLALPSTAPVLRYETVTPERFAEVTGALRDYGPEHMREHCRRLSGIAMPSARVLAHDKDGDIVGAGLAVMDGGLVGVFDVVVDPRARRRGYGRALVEHLLAQGRAHGARHAYLQVEMGNEAARGLYGAMGFAERYRYWYRAPQDNQLGKD</sequence>
<dbReference type="OrthoDB" id="9805924at2"/>
<feature type="domain" description="N-acetyltransferase" evidence="3">
    <location>
        <begin position="128"/>
        <end position="267"/>
    </location>
</feature>
<protein>
    <recommendedName>
        <fullName evidence="3">N-acetyltransferase domain-containing protein</fullName>
    </recommendedName>
</protein>
<dbReference type="GO" id="GO:0016747">
    <property type="term" value="F:acyltransferase activity, transferring groups other than amino-acyl groups"/>
    <property type="evidence" value="ECO:0007669"/>
    <property type="project" value="InterPro"/>
</dbReference>
<gene>
    <name evidence="4" type="ORF">CAL29_30640</name>
</gene>
<dbReference type="InterPro" id="IPR050832">
    <property type="entry name" value="Bact_Acetyltransf"/>
</dbReference>